<sequence length="292" mass="32625">MDHIVFLQRSPNCLLVQGTSANSNRSQPSMTTFPSSALTVAIPPSLSPSSNSPSSSAPVIGFLSLSSEIRNKIYINIILVSSPSVKFPLEPELAPNCRIFLPGLSALAYTSTQMYIEFASLWFLKSDILDICTFQQLWYMQNVLDTFKDSYNDGFVTRVSFPSFFSMATSTSRATEILDFCYFANVKELRFTLKAANFMKYVQVLGATSPARSVDWLVEHYDFYRILQLPRIEKIVVLVDGADTDVWVPLQGVGEWVVDKFSGVASVGSVRVNMAFVYELDLSVCTIKIQYI</sequence>
<organism evidence="1 2">
    <name type="scientific">Lojkania enalia</name>
    <dbReference type="NCBI Taxonomy" id="147567"/>
    <lineage>
        <taxon>Eukaryota</taxon>
        <taxon>Fungi</taxon>
        <taxon>Dikarya</taxon>
        <taxon>Ascomycota</taxon>
        <taxon>Pezizomycotina</taxon>
        <taxon>Dothideomycetes</taxon>
        <taxon>Pleosporomycetidae</taxon>
        <taxon>Pleosporales</taxon>
        <taxon>Pleosporales incertae sedis</taxon>
        <taxon>Lojkania</taxon>
    </lineage>
</organism>
<dbReference type="Proteomes" id="UP000800093">
    <property type="component" value="Unassembled WGS sequence"/>
</dbReference>
<evidence type="ECO:0000313" key="2">
    <source>
        <dbReference type="Proteomes" id="UP000800093"/>
    </source>
</evidence>
<evidence type="ECO:0000313" key="1">
    <source>
        <dbReference type="EMBL" id="KAF2265064.1"/>
    </source>
</evidence>
<gene>
    <name evidence="1" type="ORF">CC78DRAFT_579747</name>
</gene>
<comment type="caution">
    <text evidence="1">The sequence shown here is derived from an EMBL/GenBank/DDBJ whole genome shotgun (WGS) entry which is preliminary data.</text>
</comment>
<protein>
    <submittedName>
        <fullName evidence="1">Uncharacterized protein</fullName>
    </submittedName>
</protein>
<dbReference type="AlphaFoldDB" id="A0A9P4N6R8"/>
<name>A0A9P4N6R8_9PLEO</name>
<reference evidence="2" key="1">
    <citation type="journal article" date="2020" name="Stud. Mycol.">
        <title>101 Dothideomycetes genomes: A test case for predicting lifestyles and emergence of pathogens.</title>
        <authorList>
            <person name="Haridas S."/>
            <person name="Albert R."/>
            <person name="Binder M."/>
            <person name="Bloem J."/>
            <person name="LaButti K."/>
            <person name="Salamov A."/>
            <person name="Andreopoulos B."/>
            <person name="Baker S."/>
            <person name="Barry K."/>
            <person name="Bills G."/>
            <person name="Bluhm B."/>
            <person name="Cannon C."/>
            <person name="Castanera R."/>
            <person name="Culley D."/>
            <person name="Daum C."/>
            <person name="Ezra D."/>
            <person name="Gonzalez J."/>
            <person name="Henrissat B."/>
            <person name="Kuo A."/>
            <person name="Liang C."/>
            <person name="Lipzen A."/>
            <person name="Lutzoni F."/>
            <person name="Magnuson J."/>
            <person name="Mondo S."/>
            <person name="Nolan M."/>
            <person name="Ohm R."/>
            <person name="Pangilinan J."/>
            <person name="Park H.-J."/>
            <person name="Ramirez L."/>
            <person name="Alfaro M."/>
            <person name="Sun H."/>
            <person name="Tritt A."/>
            <person name="Yoshinaga Y."/>
            <person name="Zwiers L.-H."/>
            <person name="Turgeon B."/>
            <person name="Goodwin S."/>
            <person name="Spatafora J."/>
            <person name="Crous P."/>
            <person name="Grigoriev I."/>
        </authorList>
    </citation>
    <scope>NUCLEOTIDE SEQUENCE [LARGE SCALE GENOMIC DNA]</scope>
    <source>
        <strain evidence="2">CBS 304.66</strain>
    </source>
</reference>
<accession>A0A9P4N6R8</accession>
<keyword evidence="2" id="KW-1185">Reference proteome</keyword>
<proteinExistence type="predicted"/>
<dbReference type="EMBL" id="ML986611">
    <property type="protein sequence ID" value="KAF2265064.1"/>
    <property type="molecule type" value="Genomic_DNA"/>
</dbReference>